<evidence type="ECO:0000256" key="1">
    <source>
        <dbReference type="ARBA" id="ARBA00004236"/>
    </source>
</evidence>
<keyword evidence="4" id="KW-0732">Signal</keyword>
<evidence type="ECO:0000256" key="10">
    <source>
        <dbReference type="SAM" id="MobiDB-lite"/>
    </source>
</evidence>
<dbReference type="PANTHER" id="PTHR48052:SF8">
    <property type="entry name" value="LRR RECEPTOR-LIKE SERINE_THREONINE-PROTEIN KINASE FLS2"/>
    <property type="match status" value="1"/>
</dbReference>
<dbReference type="EMBL" id="HBGS01062563">
    <property type="protein sequence ID" value="CAD9494627.1"/>
    <property type="molecule type" value="Transcribed_RNA"/>
</dbReference>
<keyword evidence="8" id="KW-0325">Glycoprotein</keyword>
<feature type="region of interest" description="Disordered" evidence="10">
    <location>
        <begin position="216"/>
        <end position="236"/>
    </location>
</feature>
<evidence type="ECO:0000256" key="3">
    <source>
        <dbReference type="ARBA" id="ARBA00022692"/>
    </source>
</evidence>
<evidence type="ECO:0000256" key="5">
    <source>
        <dbReference type="ARBA" id="ARBA00022989"/>
    </source>
</evidence>
<dbReference type="GO" id="GO:0012505">
    <property type="term" value="C:endomembrane system"/>
    <property type="evidence" value="ECO:0007669"/>
    <property type="project" value="UniProtKB-SubCell"/>
</dbReference>
<dbReference type="Gene3D" id="3.80.10.10">
    <property type="entry name" value="Ribonuclease Inhibitor"/>
    <property type="match status" value="1"/>
</dbReference>
<dbReference type="PANTHER" id="PTHR48052">
    <property type="entry name" value="UNNAMED PRODUCT"/>
    <property type="match status" value="1"/>
</dbReference>
<gene>
    <name evidence="11" type="ORF">DSPE1174_LOCUS32589</name>
</gene>
<proteinExistence type="predicted"/>
<name>A0A7S2HLT0_9STRA</name>
<comment type="subcellular location">
    <subcellularLocation>
        <location evidence="1">Cell membrane</location>
    </subcellularLocation>
    <subcellularLocation>
        <location evidence="9">Endomembrane system</location>
        <topology evidence="9">Single-pass membrane protein</topology>
    </subcellularLocation>
</comment>
<keyword evidence="2" id="KW-1003">Cell membrane</keyword>
<keyword evidence="6" id="KW-0472">Membrane</keyword>
<sequence length="236" mass="25889">MIYEKLALELMDENIEQKACLLAMQFALKKNDLNWAPDVDLAKFECARTNQAGNLEYLDLSKKIENLDLAEMRPCLSMALKRLHLHSNIGVKGDIQALECCRGLAEVELYLTSVSGNISVFGEASNLTKLNLYSSRVIGSINSLSKLRKLQFLDVGYTSVRGSIMALAPNTGLEVLTVVNTQISGNTEALQECLPNCFIAASRDRSGLEYGRCRSQSLGTSPTNIKSTTDAWGSSK</sequence>
<dbReference type="SUPFAM" id="SSF52058">
    <property type="entry name" value="L domain-like"/>
    <property type="match status" value="1"/>
</dbReference>
<keyword evidence="3" id="KW-0812">Transmembrane</keyword>
<organism evidence="11">
    <name type="scientific">Octactis speculum</name>
    <dbReference type="NCBI Taxonomy" id="3111310"/>
    <lineage>
        <taxon>Eukaryota</taxon>
        <taxon>Sar</taxon>
        <taxon>Stramenopiles</taxon>
        <taxon>Ochrophyta</taxon>
        <taxon>Dictyochophyceae</taxon>
        <taxon>Dictyochales</taxon>
        <taxon>Dictyochaceae</taxon>
        <taxon>Octactis</taxon>
    </lineage>
</organism>
<evidence type="ECO:0000256" key="8">
    <source>
        <dbReference type="ARBA" id="ARBA00023180"/>
    </source>
</evidence>
<dbReference type="AlphaFoldDB" id="A0A7S2HLT0"/>
<keyword evidence="5" id="KW-1133">Transmembrane helix</keyword>
<evidence type="ECO:0000256" key="9">
    <source>
        <dbReference type="ARBA" id="ARBA00037847"/>
    </source>
</evidence>
<accession>A0A7S2HLT0</accession>
<protein>
    <submittedName>
        <fullName evidence="11">Uncharacterized protein</fullName>
    </submittedName>
</protein>
<dbReference type="InterPro" id="IPR032675">
    <property type="entry name" value="LRR_dom_sf"/>
</dbReference>
<keyword evidence="7" id="KW-0675">Receptor</keyword>
<dbReference type="GO" id="GO:0005886">
    <property type="term" value="C:plasma membrane"/>
    <property type="evidence" value="ECO:0007669"/>
    <property type="project" value="UniProtKB-SubCell"/>
</dbReference>
<evidence type="ECO:0000313" key="11">
    <source>
        <dbReference type="EMBL" id="CAD9494627.1"/>
    </source>
</evidence>
<evidence type="ECO:0000256" key="4">
    <source>
        <dbReference type="ARBA" id="ARBA00022729"/>
    </source>
</evidence>
<evidence type="ECO:0000256" key="7">
    <source>
        <dbReference type="ARBA" id="ARBA00023170"/>
    </source>
</evidence>
<reference evidence="11" key="1">
    <citation type="submission" date="2021-01" db="EMBL/GenBank/DDBJ databases">
        <authorList>
            <person name="Corre E."/>
            <person name="Pelletier E."/>
            <person name="Niang G."/>
            <person name="Scheremetjew M."/>
            <person name="Finn R."/>
            <person name="Kale V."/>
            <person name="Holt S."/>
            <person name="Cochrane G."/>
            <person name="Meng A."/>
            <person name="Brown T."/>
            <person name="Cohen L."/>
        </authorList>
    </citation>
    <scope>NUCLEOTIDE SEQUENCE</scope>
    <source>
        <strain evidence="11">CCMP1381</strain>
    </source>
</reference>
<evidence type="ECO:0000256" key="6">
    <source>
        <dbReference type="ARBA" id="ARBA00023136"/>
    </source>
</evidence>
<evidence type="ECO:0000256" key="2">
    <source>
        <dbReference type="ARBA" id="ARBA00022475"/>
    </source>
</evidence>